<evidence type="ECO:0000256" key="9">
    <source>
        <dbReference type="ARBA" id="ARBA00022691"/>
    </source>
</evidence>
<dbReference type="Gene3D" id="2.120.10.80">
    <property type="entry name" value="Kelch-type beta propeller"/>
    <property type="match status" value="1"/>
</dbReference>
<dbReference type="SMART" id="SM00558">
    <property type="entry name" value="JmjC"/>
    <property type="match status" value="1"/>
</dbReference>
<feature type="domain" description="JmjC" evidence="17">
    <location>
        <begin position="655"/>
        <end position="824"/>
    </location>
</feature>
<organism evidence="18 19">
    <name type="scientific">Rasamsonia emersonii (strain ATCC 16479 / CBS 393.64 / IMI 116815)</name>
    <dbReference type="NCBI Taxonomy" id="1408163"/>
    <lineage>
        <taxon>Eukaryota</taxon>
        <taxon>Fungi</taxon>
        <taxon>Dikarya</taxon>
        <taxon>Ascomycota</taxon>
        <taxon>Pezizomycotina</taxon>
        <taxon>Eurotiomycetes</taxon>
        <taxon>Eurotiomycetidae</taxon>
        <taxon>Eurotiales</taxon>
        <taxon>Trichocomaceae</taxon>
        <taxon>Rasamsonia</taxon>
    </lineage>
</organism>
<dbReference type="SUPFAM" id="SSF53335">
    <property type="entry name" value="S-adenosyl-L-methionine-dependent methyltransferases"/>
    <property type="match status" value="1"/>
</dbReference>
<evidence type="ECO:0000256" key="4">
    <source>
        <dbReference type="ARBA" id="ARBA00012155"/>
    </source>
</evidence>
<dbReference type="InterPro" id="IPR003347">
    <property type="entry name" value="JmjC_dom"/>
</dbReference>
<comment type="similarity">
    <text evidence="3">Belongs to the methyltransferase superfamily. LCMT family.</text>
</comment>
<evidence type="ECO:0000256" key="6">
    <source>
        <dbReference type="ARBA" id="ARBA00018045"/>
    </source>
</evidence>
<evidence type="ECO:0000256" key="1">
    <source>
        <dbReference type="ARBA" id="ARBA00001806"/>
    </source>
</evidence>
<comment type="caution">
    <text evidence="18">The sequence shown here is derived from an EMBL/GenBank/DDBJ whole genome shotgun (WGS) entry which is preliminary data.</text>
</comment>
<evidence type="ECO:0000256" key="16">
    <source>
        <dbReference type="SAM" id="MobiDB-lite"/>
    </source>
</evidence>
<dbReference type="Gene3D" id="2.60.120.650">
    <property type="entry name" value="Cupin"/>
    <property type="match status" value="1"/>
</dbReference>
<dbReference type="GO" id="GO:0031591">
    <property type="term" value="P:wybutosine biosynthetic process"/>
    <property type="evidence" value="ECO:0007669"/>
    <property type="project" value="TreeGrafter"/>
</dbReference>
<dbReference type="RefSeq" id="XP_013328862.1">
    <property type="nucleotide sequence ID" value="XM_013473408.1"/>
</dbReference>
<dbReference type="Gene3D" id="6.10.140.1470">
    <property type="match status" value="1"/>
</dbReference>
<dbReference type="OrthoDB" id="47172at2759"/>
<dbReference type="InterPro" id="IPR041667">
    <property type="entry name" value="Cupin_8"/>
</dbReference>
<evidence type="ECO:0000313" key="19">
    <source>
        <dbReference type="Proteomes" id="UP000053958"/>
    </source>
</evidence>
<evidence type="ECO:0000256" key="11">
    <source>
        <dbReference type="ARBA" id="ARBA00025588"/>
    </source>
</evidence>
<comment type="catalytic activity">
    <reaction evidence="15">
        <text>7-[(3S)-(3-amino-3-methoxycarbonyl)propyl]wyosine(37) in tRNA(Phe) + S-adenosyl-L-methionine + CO2 = wybutosine(37) in tRNA(Phe) + S-adenosyl-L-homocysteine + 2 H(+)</text>
        <dbReference type="Rhea" id="RHEA:37119"/>
        <dbReference type="Rhea" id="RHEA-COMP:11844"/>
        <dbReference type="Rhea" id="RHEA-COMP:11847"/>
        <dbReference type="ChEBI" id="CHEBI:15378"/>
        <dbReference type="ChEBI" id="CHEBI:16526"/>
        <dbReference type="ChEBI" id="CHEBI:57856"/>
        <dbReference type="ChEBI" id="CHEBI:59789"/>
        <dbReference type="ChEBI" id="CHEBI:73544"/>
        <dbReference type="ChEBI" id="CHEBI:74275"/>
        <dbReference type="EC" id="2.3.1.231"/>
    </reaction>
</comment>
<evidence type="ECO:0000256" key="2">
    <source>
        <dbReference type="ARBA" id="ARBA00004797"/>
    </source>
</evidence>
<evidence type="ECO:0000256" key="8">
    <source>
        <dbReference type="ARBA" id="ARBA00022679"/>
    </source>
</evidence>
<keyword evidence="7 18" id="KW-0489">Methyltransferase</keyword>
<dbReference type="Gene3D" id="3.40.50.150">
    <property type="entry name" value="Vaccinia Virus protein VP39"/>
    <property type="match status" value="1"/>
</dbReference>
<dbReference type="UniPathway" id="UPA00375"/>
<dbReference type="GO" id="GO:0008175">
    <property type="term" value="F:tRNA methyltransferase activity"/>
    <property type="evidence" value="ECO:0007669"/>
    <property type="project" value="TreeGrafter"/>
</dbReference>
<evidence type="ECO:0000256" key="7">
    <source>
        <dbReference type="ARBA" id="ARBA00022603"/>
    </source>
</evidence>
<gene>
    <name evidence="18" type="ORF">T310_3721</name>
</gene>
<evidence type="ECO:0000256" key="15">
    <source>
        <dbReference type="ARBA" id="ARBA00049250"/>
    </source>
</evidence>
<evidence type="ECO:0000256" key="14">
    <source>
        <dbReference type="ARBA" id="ARBA00030847"/>
    </source>
</evidence>
<dbReference type="GO" id="GO:0030488">
    <property type="term" value="P:tRNA methylation"/>
    <property type="evidence" value="ECO:0007669"/>
    <property type="project" value="TreeGrafter"/>
</dbReference>
<name>A0A0F4YVY5_RASE3</name>
<keyword evidence="10" id="KW-0819">tRNA processing</keyword>
<dbReference type="Pfam" id="PF13418">
    <property type="entry name" value="Beta-prop_TYW4"/>
    <property type="match status" value="1"/>
</dbReference>
<dbReference type="InterPro" id="IPR011043">
    <property type="entry name" value="Gal_Oxase/kelch_b-propeller"/>
</dbReference>
<dbReference type="Proteomes" id="UP000053958">
    <property type="component" value="Unassembled WGS sequence"/>
</dbReference>
<dbReference type="FunFam" id="2.60.120.650:FF:000043">
    <property type="entry name" value="tRNA wybutosine-synthesizing protein 4"/>
    <property type="match status" value="1"/>
</dbReference>
<evidence type="ECO:0000256" key="5">
    <source>
        <dbReference type="ARBA" id="ARBA00012779"/>
    </source>
</evidence>
<dbReference type="InterPro" id="IPR029063">
    <property type="entry name" value="SAM-dependent_MTases_sf"/>
</dbReference>
<keyword evidence="9" id="KW-0949">S-adenosyl-L-methionine</keyword>
<dbReference type="STRING" id="1408163.A0A0F4YVY5"/>
<sequence>MHYIGIGCDLKNLKKLEEALKSEIGTSPSSILCIAEVSLTYMDVESADALISWIPTLGEGQSGIFFPDGPDHPFAVTMMKHFNKLQAPLHSIHKYPSLSAQEQRFIDAGWRQACARSLQDVWNDNSFLSSSQRLSLDKVEAFDEWEEFALFASHYFLLSASTTTKEGVHNGCSRQTLSSSDLQTTHRLPLRLLHAPSSGQRRYGAIIPDSSTSLGVHGGLGSKSRLLSTDVYTSSDSVKVPVRPLPPPKIPARMCHTVTALRDDDCLLVGGRTSPTAALSDCWIREGDVWTESHPLPSSRFRHCATRLHLSDKEDCVLVYGGKTEKGDVLNDWLLWHGRIGWQRLEVAGGSPPARFGACMESIDGCSGVLFGGMTQDGIVLDDFWTWTVSERGDGSKILELIDQSKNFQAATPLAKFVGRFGATANMTTYGLVIIGGIGMQGVVPADYEIMLLNTQELIRCRASDTPWTETILSAVGLGHEFSGPRPLLSGHVSCATSPSEVLVVGGGAVCFSFGTFWNDGTWQLQDATSDRNNRWAMLREPAAPDENTPKPTPQPSLQEPASMNEIKQIPRRAIRTPEEFQEVIAQSRPVVIPEADLGRCTELWTKDYLTRTVGFDRKVVVHEARSEHMNFQKKNFSYVTKDFGAFLDEVYAGSRQYLRSVSADQPSKLPANLAEDFPELKNDFHLPSQLAFAEENAHSSPLRISGPVTMWLHYDVMANVLCQIQGQKRLILYPPSDVQYLQLPAGASSSTIDIFENMTDGRIASIPHTSPHEAILKPGDILFIPPLWLHTTAPVGGVSIAVNVFFRNLSKGYAAGRDVYANRDLQAYEKGRNDVAKIARSFEGLPPDMARFYLLRLADELREKAYG</sequence>
<dbReference type="PANTHER" id="PTHR46529:SF1">
    <property type="entry name" value="TRNA WYBUTOSINE-SYNTHESIZING PROTEIN 4"/>
    <property type="match status" value="1"/>
</dbReference>
<evidence type="ECO:0000256" key="12">
    <source>
        <dbReference type="ARBA" id="ARBA00029750"/>
    </source>
</evidence>
<evidence type="ECO:0000256" key="13">
    <source>
        <dbReference type="ARBA" id="ARBA00030231"/>
    </source>
</evidence>
<dbReference type="EC" id="2.3.1.231" evidence="4"/>
<feature type="region of interest" description="Disordered" evidence="16">
    <location>
        <begin position="541"/>
        <end position="564"/>
    </location>
</feature>
<comment type="pathway">
    <text evidence="2">tRNA modification; wybutosine-tRNA(Phe) biosynthesis.</text>
</comment>
<dbReference type="GeneID" id="25316070"/>
<dbReference type="SUPFAM" id="SSF50965">
    <property type="entry name" value="Galactose oxidase, central domain"/>
    <property type="match status" value="1"/>
</dbReference>
<dbReference type="SUPFAM" id="SSF51197">
    <property type="entry name" value="Clavaminate synthase-like"/>
    <property type="match status" value="1"/>
</dbReference>
<dbReference type="AlphaFoldDB" id="A0A0F4YVY5"/>
<accession>A0A0F4YVY5</accession>
<dbReference type="PANTHER" id="PTHR46529">
    <property type="entry name" value="TRNA WYBUTOSINE-SYNTHESIZING PROTEIN 4"/>
    <property type="match status" value="1"/>
</dbReference>
<keyword evidence="8 18" id="KW-0808">Transferase</keyword>
<evidence type="ECO:0000256" key="3">
    <source>
        <dbReference type="ARBA" id="ARBA00010703"/>
    </source>
</evidence>
<evidence type="ECO:0000313" key="18">
    <source>
        <dbReference type="EMBL" id="KKA22250.1"/>
    </source>
</evidence>
<evidence type="ECO:0000259" key="17">
    <source>
        <dbReference type="PROSITE" id="PS51184"/>
    </source>
</evidence>
<dbReference type="PROSITE" id="PS51184">
    <property type="entry name" value="JMJC"/>
    <property type="match status" value="1"/>
</dbReference>
<dbReference type="EC" id="2.1.1.290" evidence="5"/>
<proteinExistence type="inferred from homology"/>
<protein>
    <recommendedName>
        <fullName evidence="6">tRNA wybutosine-synthesizing protein 4</fullName>
        <ecNumber evidence="5">2.1.1.290</ecNumber>
        <ecNumber evidence="4">2.3.1.231</ecNumber>
    </recommendedName>
    <alternativeName>
        <fullName evidence="13">Leucine carboxyl methyltransferase 2</fullName>
    </alternativeName>
    <alternativeName>
        <fullName evidence="14">tRNA(Phe) (7-(3-amino-3-(methoxycarbonyl)propyl)wyosine(37)-N)-methoxycarbonyltransferase</fullName>
    </alternativeName>
    <alternativeName>
        <fullName evidence="12">tRNA(Phe) (7-(3-amino-3-carboxypropyl)wyosine(37)-O)-methyltransferase</fullName>
    </alternativeName>
</protein>
<dbReference type="InterPro" id="IPR015915">
    <property type="entry name" value="Kelch-typ_b-propeller"/>
</dbReference>
<keyword evidence="19" id="KW-1185">Reference proteome</keyword>
<evidence type="ECO:0000256" key="10">
    <source>
        <dbReference type="ARBA" id="ARBA00022694"/>
    </source>
</evidence>
<reference evidence="18 19" key="1">
    <citation type="submission" date="2015-04" db="EMBL/GenBank/DDBJ databases">
        <authorList>
            <person name="Heijne W.H."/>
            <person name="Fedorova N.D."/>
            <person name="Nierman W.C."/>
            <person name="Vollebregt A.W."/>
            <person name="Zhao Z."/>
            <person name="Wu L."/>
            <person name="Kumar M."/>
            <person name="Stam H."/>
            <person name="van den Berg M.A."/>
            <person name="Pel H.J."/>
        </authorList>
    </citation>
    <scope>NUCLEOTIDE SEQUENCE [LARGE SCALE GENOMIC DNA]</scope>
    <source>
        <strain evidence="18 19">CBS 393.64</strain>
    </source>
</reference>
<dbReference type="EMBL" id="LASV01000147">
    <property type="protein sequence ID" value="KKA22250.1"/>
    <property type="molecule type" value="Genomic_DNA"/>
</dbReference>
<comment type="function">
    <text evidence="11">Probable S-adenosyl-L-methionine-dependent methyltransferase that acts as a component of the wybutosine biosynthesis pathway. Wybutosine is a hyper modified guanosine with a tricyclic base found at the 3'-position adjacent to the anticodon of eukaryotic phenylalanine tRNA. May methylate the carboxyl group of leucine residues to form alpha-leucine ester residues.</text>
</comment>
<comment type="catalytic activity">
    <reaction evidence="1">
        <text>7-[(3S)-3-amino-3-carboxypropyl]wyosine(37) in tRNA(Phe) + S-adenosyl-L-methionine = 7-[(3S)-(3-amino-3-methoxycarbonyl)propyl]wyosine(37) in tRNA(Phe) + S-adenosyl-L-homocysteine</text>
        <dbReference type="Rhea" id="RHEA:36903"/>
        <dbReference type="Rhea" id="RHEA-COMP:10379"/>
        <dbReference type="Rhea" id="RHEA-COMP:11844"/>
        <dbReference type="ChEBI" id="CHEBI:57856"/>
        <dbReference type="ChEBI" id="CHEBI:59789"/>
        <dbReference type="ChEBI" id="CHEBI:73543"/>
        <dbReference type="ChEBI" id="CHEBI:74275"/>
        <dbReference type="EC" id="2.1.1.290"/>
    </reaction>
</comment>
<dbReference type="Pfam" id="PF13621">
    <property type="entry name" value="Cupin_8"/>
    <property type="match status" value="1"/>
</dbReference>